<keyword evidence="1" id="KW-0472">Membrane</keyword>
<dbReference type="AlphaFoldDB" id="A0A073AW94"/>
<protein>
    <recommendedName>
        <fullName evidence="4">YggT family protein</fullName>
    </recommendedName>
</protein>
<keyword evidence="3" id="KW-1185">Reference proteome</keyword>
<reference evidence="2 3" key="1">
    <citation type="submission" date="2014-06" db="EMBL/GenBank/DDBJ databases">
        <title>Saccharopolyspora rectivirgula DSM-43113 Genome sequencing.</title>
        <authorList>
            <person name="Barrera C."/>
            <person name="Millon L."/>
            <person name="Rognon B."/>
            <person name="Zaugg C."/>
            <person name="Monod M."/>
        </authorList>
    </citation>
    <scope>NUCLEOTIDE SEQUENCE [LARGE SCALE GENOMIC DNA]</scope>
    <source>
        <strain evidence="2 3">DSM 43113</strain>
    </source>
</reference>
<evidence type="ECO:0008006" key="4">
    <source>
        <dbReference type="Google" id="ProtNLM"/>
    </source>
</evidence>
<gene>
    <name evidence="2" type="ORF">GU90_15070</name>
</gene>
<organism evidence="2 3">
    <name type="scientific">Saccharopolyspora rectivirgula</name>
    <dbReference type="NCBI Taxonomy" id="28042"/>
    <lineage>
        <taxon>Bacteria</taxon>
        <taxon>Bacillati</taxon>
        <taxon>Actinomycetota</taxon>
        <taxon>Actinomycetes</taxon>
        <taxon>Pseudonocardiales</taxon>
        <taxon>Pseudonocardiaceae</taxon>
        <taxon>Saccharopolyspora</taxon>
    </lineage>
</organism>
<accession>A0A073AW94</accession>
<dbReference type="Proteomes" id="UP000031419">
    <property type="component" value="Unassembled WGS sequence"/>
</dbReference>
<dbReference type="RefSeq" id="WP_029721916.1">
    <property type="nucleotide sequence ID" value="NZ_JAJUIW010000038.1"/>
</dbReference>
<dbReference type="eggNOG" id="ENOG5033GJH">
    <property type="taxonomic scope" value="Bacteria"/>
</dbReference>
<evidence type="ECO:0000313" key="2">
    <source>
        <dbReference type="EMBL" id="KEI43650.1"/>
    </source>
</evidence>
<feature type="transmembrane region" description="Helical" evidence="1">
    <location>
        <begin position="21"/>
        <end position="49"/>
    </location>
</feature>
<keyword evidence="1" id="KW-1133">Transmembrane helix</keyword>
<feature type="transmembrane region" description="Helical" evidence="1">
    <location>
        <begin position="89"/>
        <end position="110"/>
    </location>
</feature>
<sequence>MTEEVSAHGTGSRRAELRRAWARLVALLGNAVRWWGSIAAGLLALHVVFTLVGANPENGIAQFVSSSAESLALGFQDLFVPADPELAVLLNYGCAALFWLITTSIAARAIHSLR</sequence>
<evidence type="ECO:0000313" key="3">
    <source>
        <dbReference type="Proteomes" id="UP000031419"/>
    </source>
</evidence>
<proteinExistence type="predicted"/>
<comment type="caution">
    <text evidence="2">The sequence shown here is derived from an EMBL/GenBank/DDBJ whole genome shotgun (WGS) entry which is preliminary data.</text>
</comment>
<evidence type="ECO:0000256" key="1">
    <source>
        <dbReference type="SAM" id="Phobius"/>
    </source>
</evidence>
<keyword evidence="1" id="KW-0812">Transmembrane</keyword>
<dbReference type="EMBL" id="JNVU01000037">
    <property type="protein sequence ID" value="KEI43650.1"/>
    <property type="molecule type" value="Genomic_DNA"/>
</dbReference>
<dbReference type="STRING" id="28042.GU90_15070"/>
<name>A0A073AW94_9PSEU</name>